<dbReference type="Gene3D" id="3.40.630.30">
    <property type="match status" value="1"/>
</dbReference>
<reference evidence="4 5" key="1">
    <citation type="submission" date="2020-03" db="EMBL/GenBank/DDBJ databases">
        <title>Nocardioides sp. nov., isolated from fish.</title>
        <authorList>
            <person name="Hyun D.-W."/>
            <person name="Bae J.-W."/>
        </authorList>
    </citation>
    <scope>NUCLEOTIDE SEQUENCE [LARGE SCALE GENOMIC DNA]</scope>
    <source>
        <strain evidence="4 5">HDW12A</strain>
    </source>
</reference>
<dbReference type="InterPro" id="IPR050832">
    <property type="entry name" value="Bact_Acetyltransf"/>
</dbReference>
<feature type="domain" description="N-acetyltransferase" evidence="3">
    <location>
        <begin position="1"/>
        <end position="150"/>
    </location>
</feature>
<dbReference type="GO" id="GO:0016747">
    <property type="term" value="F:acyltransferase activity, transferring groups other than amino-acyl groups"/>
    <property type="evidence" value="ECO:0007669"/>
    <property type="project" value="InterPro"/>
</dbReference>
<dbReference type="PROSITE" id="PS51186">
    <property type="entry name" value="GNAT"/>
    <property type="match status" value="1"/>
</dbReference>
<sequence>MFAPESADSPDSRRLLSAYEQELVSLGVTLNHGWAGGVTTDQLSPPRGGWLLGRANEAAVACGGVRLLSPGVCEIKRMYVDPDVRGRGVARRLLSALEELGVQLGADVARLDTGRDMAAAVGLYRASGYLEIDDYNGNPDAGWWFEKRLGSEAG</sequence>
<protein>
    <submittedName>
        <fullName evidence="4">GNAT family N-acetyltransferase</fullName>
    </submittedName>
</protein>
<dbReference type="PANTHER" id="PTHR43877">
    <property type="entry name" value="AMINOALKYLPHOSPHONATE N-ACETYLTRANSFERASE-RELATED-RELATED"/>
    <property type="match status" value="1"/>
</dbReference>
<proteinExistence type="predicted"/>
<evidence type="ECO:0000256" key="2">
    <source>
        <dbReference type="ARBA" id="ARBA00023315"/>
    </source>
</evidence>
<accession>A0A6G7YK43</accession>
<organism evidence="4 5">
    <name type="scientific">Nocardioides piscis</name>
    <dbReference type="NCBI Taxonomy" id="2714938"/>
    <lineage>
        <taxon>Bacteria</taxon>
        <taxon>Bacillati</taxon>
        <taxon>Actinomycetota</taxon>
        <taxon>Actinomycetes</taxon>
        <taxon>Propionibacteriales</taxon>
        <taxon>Nocardioidaceae</taxon>
        <taxon>Nocardioides</taxon>
    </lineage>
</organism>
<evidence type="ECO:0000259" key="3">
    <source>
        <dbReference type="PROSITE" id="PS51186"/>
    </source>
</evidence>
<dbReference type="Pfam" id="PF00583">
    <property type="entry name" value="Acetyltransf_1"/>
    <property type="match status" value="1"/>
</dbReference>
<dbReference type="InterPro" id="IPR016181">
    <property type="entry name" value="Acyl_CoA_acyltransferase"/>
</dbReference>
<dbReference type="RefSeq" id="WP_166320795.1">
    <property type="nucleotide sequence ID" value="NZ_CP049866.1"/>
</dbReference>
<evidence type="ECO:0000313" key="4">
    <source>
        <dbReference type="EMBL" id="QIK77112.1"/>
    </source>
</evidence>
<dbReference type="Proteomes" id="UP000502035">
    <property type="component" value="Chromosome"/>
</dbReference>
<keyword evidence="2" id="KW-0012">Acyltransferase</keyword>
<dbReference type="KEGG" id="npi:G7071_18405"/>
<keyword evidence="1 4" id="KW-0808">Transferase</keyword>
<name>A0A6G7YK43_9ACTN</name>
<dbReference type="PANTHER" id="PTHR43877:SF2">
    <property type="entry name" value="AMINOALKYLPHOSPHONATE N-ACETYLTRANSFERASE-RELATED"/>
    <property type="match status" value="1"/>
</dbReference>
<gene>
    <name evidence="4" type="ORF">G7071_18405</name>
</gene>
<dbReference type="CDD" id="cd04301">
    <property type="entry name" value="NAT_SF"/>
    <property type="match status" value="1"/>
</dbReference>
<dbReference type="InterPro" id="IPR000182">
    <property type="entry name" value="GNAT_dom"/>
</dbReference>
<evidence type="ECO:0000256" key="1">
    <source>
        <dbReference type="ARBA" id="ARBA00022679"/>
    </source>
</evidence>
<dbReference type="SUPFAM" id="SSF55729">
    <property type="entry name" value="Acyl-CoA N-acyltransferases (Nat)"/>
    <property type="match status" value="1"/>
</dbReference>
<dbReference type="EMBL" id="CP049866">
    <property type="protein sequence ID" value="QIK77112.1"/>
    <property type="molecule type" value="Genomic_DNA"/>
</dbReference>
<dbReference type="AlphaFoldDB" id="A0A6G7YK43"/>
<evidence type="ECO:0000313" key="5">
    <source>
        <dbReference type="Proteomes" id="UP000502035"/>
    </source>
</evidence>
<keyword evidence="5" id="KW-1185">Reference proteome</keyword>